<name>A0ABU2KLL4_9FLAO</name>
<evidence type="ECO:0000313" key="2">
    <source>
        <dbReference type="EMBL" id="MDT0295606.1"/>
    </source>
</evidence>
<keyword evidence="3" id="KW-1185">Reference proteome</keyword>
<feature type="region of interest" description="Disordered" evidence="1">
    <location>
        <begin position="195"/>
        <end position="222"/>
    </location>
</feature>
<feature type="compositionally biased region" description="Gly residues" evidence="1">
    <location>
        <begin position="196"/>
        <end position="206"/>
    </location>
</feature>
<proteinExistence type="predicted"/>
<dbReference type="Proteomes" id="UP001182991">
    <property type="component" value="Unassembled WGS sequence"/>
</dbReference>
<gene>
    <name evidence="2" type="ORF">RLT85_13275</name>
</gene>
<sequence length="529" mass="59208">MRGSSAQPILQNGILVFNNEIDFENFISFYIDEDLTEIYDVMEPFYGNGFYSLRPPAVEGYNEEKIITQYQERVINFKTKYNINNYTEEQIYEKIDETTEIVLLDIFAAIISDEGELQIADNFYKFTDAGLFAVKTKDSLHLKNYLDNAGVANNLLNKTSNNLIKYFYNNFAGDSPVNVDGKVYYSGTPDFSDQDGGAGGGGGGGNYNPPNNPGNGQSSGSLDGLTDYLSNRNICYGSQALIGQIFGDHRVCINKYSSRRRVRTEVYNYNFGLPFLDVNMFIVGVKNKHQRKIAGGWFRKKADVVALGVELFQAKFDYSSILSPNVYQGFNTNAVSYSYNPLNISYNVNTNIWSSSNYPDVQHIFNSSYPNYPSFFQDGLVVEGIGDIYIGNLIQSGINDNLVSKKLNEQFWDNVYRISKNQLQGLVNNSYQHPGGVSLISNYPNQGVVMLQKTYYSDCNNCRKRNKTLLFGASGGISVSYNGNTGKFNYDMSASGTSLVSPQKIKFVVYGATKNGGNWHGNKMEANFN</sequence>
<dbReference type="EMBL" id="JAVRBG010000015">
    <property type="protein sequence ID" value="MDT0295606.1"/>
    <property type="molecule type" value="Genomic_DNA"/>
</dbReference>
<dbReference type="RefSeq" id="WP_311402534.1">
    <property type="nucleotide sequence ID" value="NZ_JAVRBG010000015.1"/>
</dbReference>
<feature type="compositionally biased region" description="Low complexity" evidence="1">
    <location>
        <begin position="207"/>
        <end position="216"/>
    </location>
</feature>
<evidence type="ECO:0000313" key="3">
    <source>
        <dbReference type="Proteomes" id="UP001182991"/>
    </source>
</evidence>
<accession>A0ABU2KLL4</accession>
<protein>
    <submittedName>
        <fullName evidence="2">Uncharacterized protein</fullName>
    </submittedName>
</protein>
<organism evidence="2 3">
    <name type="scientific">Mesonia ostreae</name>
    <dbReference type="NCBI Taxonomy" id="861110"/>
    <lineage>
        <taxon>Bacteria</taxon>
        <taxon>Pseudomonadati</taxon>
        <taxon>Bacteroidota</taxon>
        <taxon>Flavobacteriia</taxon>
        <taxon>Flavobacteriales</taxon>
        <taxon>Flavobacteriaceae</taxon>
        <taxon>Mesonia</taxon>
    </lineage>
</organism>
<reference evidence="3" key="1">
    <citation type="submission" date="2023-07" db="EMBL/GenBank/DDBJ databases">
        <title>Isolating and identifying novel microbial strains from the Mariana Trench.</title>
        <authorList>
            <person name="Fu H."/>
        </authorList>
    </citation>
    <scope>NUCLEOTIDE SEQUENCE [LARGE SCALE GENOMIC DNA]</scope>
    <source>
        <strain evidence="3">T-y2</strain>
    </source>
</reference>
<evidence type="ECO:0000256" key="1">
    <source>
        <dbReference type="SAM" id="MobiDB-lite"/>
    </source>
</evidence>
<comment type="caution">
    <text evidence="2">The sequence shown here is derived from an EMBL/GenBank/DDBJ whole genome shotgun (WGS) entry which is preliminary data.</text>
</comment>